<accession>A0A0A7G058</accession>
<dbReference type="SUPFAM" id="SSF52540">
    <property type="entry name" value="P-loop containing nucleoside triphosphate hydrolases"/>
    <property type="match status" value="1"/>
</dbReference>
<keyword evidence="5" id="KW-0614">Plasmid</keyword>
<evidence type="ECO:0000256" key="1">
    <source>
        <dbReference type="ARBA" id="ARBA00022741"/>
    </source>
</evidence>
<geneLocation type="plasmid" evidence="5 6">
    <name>pCBJ</name>
</geneLocation>
<reference evidence="5 6" key="1">
    <citation type="journal article" date="2015" name="Infect. Genet. Evol.">
        <title>Genomic sequences of six botulinum neurotoxin-producing strains representing three clostridial species illustrate the mobility and diversity of botulinum neurotoxin genes.</title>
        <authorList>
            <person name="Smith T.J."/>
            <person name="Hill K.K."/>
            <person name="Xie G."/>
            <person name="Foley B.T."/>
            <person name="Williamson C.H."/>
            <person name="Foster J.T."/>
            <person name="Johnson S.L."/>
            <person name="Chertkov O."/>
            <person name="Teshima H."/>
            <person name="Gibbons H.S."/>
            <person name="Johnsky L.A."/>
            <person name="Karavis M.A."/>
            <person name="Smith L.A."/>
        </authorList>
    </citation>
    <scope>NUCLEOTIDE SEQUENCE [LARGE SCALE GENOMIC DNA]</scope>
    <source>
        <strain evidence="5">Sullivan</strain>
        <plasmid evidence="6">Plasmid pCBJ</plasmid>
    </source>
</reference>
<evidence type="ECO:0000313" key="6">
    <source>
        <dbReference type="Proteomes" id="UP000030635"/>
    </source>
</evidence>
<dbReference type="RefSeq" id="WP_040113797.1">
    <property type="nucleotide sequence ID" value="NZ_CP006906.1"/>
</dbReference>
<evidence type="ECO:0000313" key="5">
    <source>
        <dbReference type="EMBL" id="AIY85238.1"/>
    </source>
</evidence>
<dbReference type="PROSITE" id="PS50901">
    <property type="entry name" value="FTSK"/>
    <property type="match status" value="1"/>
</dbReference>
<dbReference type="OrthoDB" id="9807790at2"/>
<dbReference type="InterPro" id="IPR050206">
    <property type="entry name" value="FtsK/SpoIIIE/SftA"/>
</dbReference>
<dbReference type="InterPro" id="IPR027417">
    <property type="entry name" value="P-loop_NTPase"/>
</dbReference>
<evidence type="ECO:0000259" key="4">
    <source>
        <dbReference type="PROSITE" id="PS50901"/>
    </source>
</evidence>
<organism evidence="5 6">
    <name type="scientific">Clostridium baratii str. Sullivan</name>
    <dbReference type="NCBI Taxonomy" id="1415775"/>
    <lineage>
        <taxon>Bacteria</taxon>
        <taxon>Bacillati</taxon>
        <taxon>Bacillota</taxon>
        <taxon>Clostridia</taxon>
        <taxon>Eubacteriales</taxon>
        <taxon>Clostridiaceae</taxon>
        <taxon>Clostridium</taxon>
    </lineage>
</organism>
<dbReference type="AlphaFoldDB" id="A0A0A7G058"/>
<keyword evidence="1 3" id="KW-0547">Nucleotide-binding</keyword>
<dbReference type="GO" id="GO:0005524">
    <property type="term" value="F:ATP binding"/>
    <property type="evidence" value="ECO:0007669"/>
    <property type="project" value="UniProtKB-UniRule"/>
</dbReference>
<protein>
    <submittedName>
        <fullName evidence="5">FtsK/SpoIIIE family protein</fullName>
    </submittedName>
</protein>
<evidence type="ECO:0000256" key="2">
    <source>
        <dbReference type="ARBA" id="ARBA00022840"/>
    </source>
</evidence>
<dbReference type="EMBL" id="CP006906">
    <property type="protein sequence ID" value="AIY85238.1"/>
    <property type="molecule type" value="Genomic_DNA"/>
</dbReference>
<dbReference type="PANTHER" id="PTHR22683:SF41">
    <property type="entry name" value="DNA TRANSLOCASE FTSK"/>
    <property type="match status" value="1"/>
</dbReference>
<proteinExistence type="predicted"/>
<dbReference type="KEGG" id="cbv:U729_3243"/>
<keyword evidence="2 3" id="KW-0067">ATP-binding</keyword>
<feature type="binding site" evidence="3">
    <location>
        <begin position="251"/>
        <end position="258"/>
    </location>
    <ligand>
        <name>ATP</name>
        <dbReference type="ChEBI" id="CHEBI:30616"/>
    </ligand>
</feature>
<gene>
    <name evidence="5" type="ORF">U729_3243</name>
</gene>
<sequence>MLASLYFLGIACCGISYLTKDFRKTLKIKNKIEESWEDVIKGCTDRKSEDTFEITDIDIKSYGFDSTLEFKKGTNFSFLKSLQSSIESAFGGEVRFILNKDKTSANMIVHLNELPIDDKEKIYFIWDKIFSNKSKVRNIIGESYKIEDISDIYVDGEVAGYRLKVNIPLGLSYEVLENHKDLIDKSLGKSIIKWDEDLNIVVIDIEKQKVNFNYDFKPVKVEPYELCVGLGNFKKNIILNFKKLPNALIGGIPCSGKSIAIMTALMNSCLSNGKDKLGLFFNMLTDKQDFRPFKNIEQCCSYSETLEKCIGSLERLRNEHKIRNSLFNKCKENITNIYSYNKIAKNKLPILMLIIDEIANFKEDDTDSPDIKAKKKKYNKLLNLLCREARNSGIYVVILSQRAGEDSIGVSLRGFLCNKICFKQNTKEAAYTTLGNDEAAKLAISLDVNKRTFVYENIDGIDTGRSFIVDDDIFNKNLQKFKVKKTSRFEEKFKNKAKSISYS</sequence>
<dbReference type="Gene3D" id="3.40.50.300">
    <property type="entry name" value="P-loop containing nucleotide triphosphate hydrolases"/>
    <property type="match status" value="1"/>
</dbReference>
<name>A0A0A7G058_9CLOT</name>
<dbReference type="HOGENOM" id="CLU_541533_0_0_9"/>
<dbReference type="Proteomes" id="UP000030635">
    <property type="component" value="Plasmid pCBJ"/>
</dbReference>
<dbReference type="GO" id="GO:0003677">
    <property type="term" value="F:DNA binding"/>
    <property type="evidence" value="ECO:0007669"/>
    <property type="project" value="InterPro"/>
</dbReference>
<dbReference type="GO" id="GO:0016020">
    <property type="term" value="C:membrane"/>
    <property type="evidence" value="ECO:0007669"/>
    <property type="project" value="UniProtKB-SubCell"/>
</dbReference>
<keyword evidence="6" id="KW-1185">Reference proteome</keyword>
<feature type="domain" description="FtsK" evidence="4">
    <location>
        <begin position="234"/>
        <end position="431"/>
    </location>
</feature>
<dbReference type="InterPro" id="IPR002543">
    <property type="entry name" value="FtsK_dom"/>
</dbReference>
<dbReference type="PANTHER" id="PTHR22683">
    <property type="entry name" value="SPORULATION PROTEIN RELATED"/>
    <property type="match status" value="1"/>
</dbReference>
<evidence type="ECO:0000256" key="3">
    <source>
        <dbReference type="PROSITE-ProRule" id="PRU00289"/>
    </source>
</evidence>
<dbReference type="eggNOG" id="COG1674">
    <property type="taxonomic scope" value="Bacteria"/>
</dbReference>